<keyword evidence="2" id="KW-1185">Reference proteome</keyword>
<sequence>MIFEKMEWKYRFYRNSLPGFCQEQTYKRHNFRIINLRETSLSVDQSGNKIPVFAE</sequence>
<gene>
    <name evidence="1" type="ORF">LEP1GSC058_3290</name>
</gene>
<dbReference type="Proteomes" id="UP000014540">
    <property type="component" value="Unassembled WGS sequence"/>
</dbReference>
<dbReference type="EMBL" id="AKWZ02000010">
    <property type="protein sequence ID" value="EPG72840.1"/>
    <property type="molecule type" value="Genomic_DNA"/>
</dbReference>
<comment type="caution">
    <text evidence="1">The sequence shown here is derived from an EMBL/GenBank/DDBJ whole genome shotgun (WGS) entry which is preliminary data.</text>
</comment>
<proteinExistence type="predicted"/>
<evidence type="ECO:0000313" key="2">
    <source>
        <dbReference type="Proteomes" id="UP000014540"/>
    </source>
</evidence>
<name>S3V8T4_9LEPT</name>
<organism evidence="1 2">
    <name type="scientific">Leptospira fainei serovar Hurstbridge str. BUT 6</name>
    <dbReference type="NCBI Taxonomy" id="1193011"/>
    <lineage>
        <taxon>Bacteria</taxon>
        <taxon>Pseudomonadati</taxon>
        <taxon>Spirochaetota</taxon>
        <taxon>Spirochaetia</taxon>
        <taxon>Leptospirales</taxon>
        <taxon>Leptospiraceae</taxon>
        <taxon>Leptospira</taxon>
    </lineage>
</organism>
<dbReference type="STRING" id="1193011.LEP1GSC058_3290"/>
<dbReference type="AlphaFoldDB" id="S3V8T4"/>
<evidence type="ECO:0000313" key="1">
    <source>
        <dbReference type="EMBL" id="EPG72840.1"/>
    </source>
</evidence>
<protein>
    <submittedName>
        <fullName evidence="1">Uncharacterized protein</fullName>
    </submittedName>
</protein>
<accession>S3V8T4</accession>
<reference evidence="1" key="1">
    <citation type="submission" date="2013-04" db="EMBL/GenBank/DDBJ databases">
        <authorList>
            <person name="Harkins D.M."/>
            <person name="Durkin A.S."/>
            <person name="Selengut J.D."/>
            <person name="Sanka R."/>
            <person name="DePew J."/>
            <person name="Purushe J."/>
            <person name="Ahmed A."/>
            <person name="van der Linden H."/>
            <person name="Goris M.G.A."/>
            <person name="Hartskeerl R.A."/>
            <person name="Vinetz J.M."/>
            <person name="Sutton G.G."/>
            <person name="Nelson W.C."/>
            <person name="Fouts D.E."/>
        </authorList>
    </citation>
    <scope>NUCLEOTIDE SEQUENCE [LARGE SCALE GENOMIC DNA]</scope>
    <source>
        <strain evidence="1">BUT 6</strain>
    </source>
</reference>